<evidence type="ECO:0000313" key="3">
    <source>
        <dbReference type="EMBL" id="KAJ3588954.1"/>
    </source>
</evidence>
<feature type="compositionally biased region" description="Basic and acidic residues" evidence="1">
    <location>
        <begin position="70"/>
        <end position="79"/>
    </location>
</feature>
<feature type="compositionally biased region" description="Basic and acidic residues" evidence="1">
    <location>
        <begin position="299"/>
        <end position="314"/>
    </location>
</feature>
<feature type="compositionally biased region" description="Polar residues" evidence="1">
    <location>
        <begin position="185"/>
        <end position="195"/>
    </location>
</feature>
<dbReference type="PANTHER" id="PTHR23182">
    <property type="entry name" value="BREAKPOINT CLUSTER REGION PROTEIN BCR"/>
    <property type="match status" value="1"/>
</dbReference>
<feature type="region of interest" description="Disordered" evidence="1">
    <location>
        <begin position="1"/>
        <end position="23"/>
    </location>
</feature>
<feature type="compositionally biased region" description="Basic and acidic residues" evidence="1">
    <location>
        <begin position="111"/>
        <end position="122"/>
    </location>
</feature>
<dbReference type="EMBL" id="JANIIK010000115">
    <property type="protein sequence ID" value="KAJ3588954.1"/>
    <property type="molecule type" value="Genomic_DNA"/>
</dbReference>
<gene>
    <name evidence="3" type="ORF">NHX12_009807</name>
</gene>
<dbReference type="OrthoDB" id="2155291at2759"/>
<feature type="compositionally biased region" description="Polar residues" evidence="1">
    <location>
        <begin position="315"/>
        <end position="324"/>
    </location>
</feature>
<keyword evidence="4" id="KW-1185">Reference proteome</keyword>
<sequence length="331" mass="36916">MWDQEEFEKHWRNEFPDGDAPRMRLHSAEDVEAELERCKATLRGLQRALSEERFKVIYLQTTVARHKRGERFEHRKDEDNNFNADSGSAKPEEEEKGTLFRGGVGPPVSVRPERFEHRKDEDNNFNADSGSAKPEEEEKGTLFRGGVGPPVSVRPDKGAGYPPPVPRGPSRGIGQAGRPIPVPPRTSSMPKGNPTLTVVCQVDGNHCEKLKPTITTTDHREASDHEYEDLELNENFVRSNLVGHKGAETDSRRRTDSLRDALRPIRPSRDLDSGDDGRLSPSLMQVPCRTSRGSGCSTPDRRSDGYLSSDHDDSSSAGMLSTFYSVAPVRQ</sequence>
<feature type="compositionally biased region" description="Basic and acidic residues" evidence="1">
    <location>
        <begin position="245"/>
        <end position="278"/>
    </location>
</feature>
<dbReference type="Pfam" id="PF09036">
    <property type="entry name" value="Bcr-Abl_Oligo"/>
    <property type="match status" value="1"/>
</dbReference>
<evidence type="ECO:0000256" key="1">
    <source>
        <dbReference type="SAM" id="MobiDB-lite"/>
    </source>
</evidence>
<comment type="caution">
    <text evidence="3">The sequence shown here is derived from an EMBL/GenBank/DDBJ whole genome shotgun (WGS) entry which is preliminary data.</text>
</comment>
<accession>A0A9Q0I7S9</accession>
<proteinExistence type="predicted"/>
<evidence type="ECO:0000259" key="2">
    <source>
        <dbReference type="Pfam" id="PF09036"/>
    </source>
</evidence>
<feature type="compositionally biased region" description="Basic and acidic residues" evidence="1">
    <location>
        <begin position="7"/>
        <end position="23"/>
    </location>
</feature>
<dbReference type="Gene3D" id="4.10.280.30">
    <property type="entry name" value="Bcr-Abl oncoprotein oligomerisation domain"/>
    <property type="match status" value="1"/>
</dbReference>
<dbReference type="InterPro" id="IPR036481">
    <property type="entry name" value="Bcr-Abl_oncoprot_oligo_sf"/>
</dbReference>
<protein>
    <recommendedName>
        <fullName evidence="2">Bcr-Abl oncoprotein oligomerisation domain-containing protein</fullName>
    </recommendedName>
</protein>
<reference evidence="3" key="1">
    <citation type="submission" date="2022-07" db="EMBL/GenBank/DDBJ databases">
        <title>Chromosome-level genome of Muraenolepis orangiensis.</title>
        <authorList>
            <person name="Kim J."/>
        </authorList>
    </citation>
    <scope>NUCLEOTIDE SEQUENCE</scope>
    <source>
        <strain evidence="3">KU_S4_2022</strain>
        <tissue evidence="3">Muscle</tissue>
    </source>
</reference>
<dbReference type="GO" id="GO:0004674">
    <property type="term" value="F:protein serine/threonine kinase activity"/>
    <property type="evidence" value="ECO:0007669"/>
    <property type="project" value="InterPro"/>
</dbReference>
<dbReference type="InterPro" id="IPR015123">
    <property type="entry name" value="Bcr-Abl_oncoprot_oligo"/>
</dbReference>
<evidence type="ECO:0000313" key="4">
    <source>
        <dbReference type="Proteomes" id="UP001148018"/>
    </source>
</evidence>
<name>A0A9Q0I7S9_9TELE</name>
<feature type="domain" description="Bcr-Abl oncoprotein oligomerisation" evidence="2">
    <location>
        <begin position="4"/>
        <end position="69"/>
    </location>
</feature>
<dbReference type="InterPro" id="IPR037769">
    <property type="entry name" value="Abr/Bcr"/>
</dbReference>
<dbReference type="AlphaFoldDB" id="A0A9Q0I7S9"/>
<dbReference type="Proteomes" id="UP001148018">
    <property type="component" value="Unassembled WGS sequence"/>
</dbReference>
<dbReference type="GO" id="GO:0005096">
    <property type="term" value="F:GTPase activator activity"/>
    <property type="evidence" value="ECO:0007669"/>
    <property type="project" value="InterPro"/>
</dbReference>
<feature type="region of interest" description="Disordered" evidence="1">
    <location>
        <begin position="68"/>
        <end position="195"/>
    </location>
</feature>
<dbReference type="GO" id="GO:0016020">
    <property type="term" value="C:membrane"/>
    <property type="evidence" value="ECO:0007669"/>
    <property type="project" value="TreeGrafter"/>
</dbReference>
<dbReference type="PANTHER" id="PTHR23182:SF5">
    <property type="entry name" value="ACTIVE BREAKPOINT CLUSTER REGION-RELATED PROTEIN"/>
    <property type="match status" value="1"/>
</dbReference>
<dbReference type="SUPFAM" id="SSF69036">
    <property type="entry name" value="Bcr-Abl oncoprotein oligomerization domain"/>
    <property type="match status" value="1"/>
</dbReference>
<organism evidence="3 4">
    <name type="scientific">Muraenolepis orangiensis</name>
    <name type="common">Patagonian moray cod</name>
    <dbReference type="NCBI Taxonomy" id="630683"/>
    <lineage>
        <taxon>Eukaryota</taxon>
        <taxon>Metazoa</taxon>
        <taxon>Chordata</taxon>
        <taxon>Craniata</taxon>
        <taxon>Vertebrata</taxon>
        <taxon>Euteleostomi</taxon>
        <taxon>Actinopterygii</taxon>
        <taxon>Neopterygii</taxon>
        <taxon>Teleostei</taxon>
        <taxon>Neoteleostei</taxon>
        <taxon>Acanthomorphata</taxon>
        <taxon>Zeiogadaria</taxon>
        <taxon>Gadariae</taxon>
        <taxon>Gadiformes</taxon>
        <taxon>Muraenolepidoidei</taxon>
        <taxon>Muraenolepididae</taxon>
        <taxon>Muraenolepis</taxon>
    </lineage>
</organism>
<feature type="region of interest" description="Disordered" evidence="1">
    <location>
        <begin position="241"/>
        <end position="331"/>
    </location>
</feature>
<dbReference type="GO" id="GO:0007165">
    <property type="term" value="P:signal transduction"/>
    <property type="evidence" value="ECO:0007669"/>
    <property type="project" value="InterPro"/>
</dbReference>